<proteinExistence type="inferred from homology"/>
<reference evidence="5" key="1">
    <citation type="journal article" date="2019" name="Int. J. Syst. Evol. Microbiol.">
        <title>The Global Catalogue of Microorganisms (GCM) 10K type strain sequencing project: providing services to taxonomists for standard genome sequencing and annotation.</title>
        <authorList>
            <consortium name="The Broad Institute Genomics Platform"/>
            <consortium name="The Broad Institute Genome Sequencing Center for Infectious Disease"/>
            <person name="Wu L."/>
            <person name="Ma J."/>
        </authorList>
    </citation>
    <scope>NUCLEOTIDE SEQUENCE [LARGE SCALE GENOMIC DNA]</scope>
    <source>
        <strain evidence="5">NBRC 113072</strain>
    </source>
</reference>
<feature type="compositionally biased region" description="Low complexity" evidence="2">
    <location>
        <begin position="120"/>
        <end position="132"/>
    </location>
</feature>
<dbReference type="PANTHER" id="PTHR30576">
    <property type="entry name" value="COLANIC BIOSYNTHESIS UDP-GLUCOSE LIPID CARRIER TRANSFERASE"/>
    <property type="match status" value="1"/>
</dbReference>
<name>A0ABQ6IMM4_9MICO</name>
<comment type="similarity">
    <text evidence="1">Belongs to the bacterial sugar transferase family.</text>
</comment>
<organism evidence="4 5">
    <name type="scientific">Mobilicoccus caccae</name>
    <dbReference type="NCBI Taxonomy" id="1859295"/>
    <lineage>
        <taxon>Bacteria</taxon>
        <taxon>Bacillati</taxon>
        <taxon>Actinomycetota</taxon>
        <taxon>Actinomycetes</taxon>
        <taxon>Micrococcales</taxon>
        <taxon>Dermatophilaceae</taxon>
        <taxon>Mobilicoccus</taxon>
    </lineage>
</organism>
<comment type="caution">
    <text evidence="4">The sequence shown here is derived from an EMBL/GenBank/DDBJ whole genome shotgun (WGS) entry which is preliminary data.</text>
</comment>
<dbReference type="InterPro" id="IPR003362">
    <property type="entry name" value="Bact_transf"/>
</dbReference>
<evidence type="ECO:0000259" key="3">
    <source>
        <dbReference type="Pfam" id="PF02397"/>
    </source>
</evidence>
<dbReference type="RefSeq" id="WP_284302733.1">
    <property type="nucleotide sequence ID" value="NZ_BSUO01000001.1"/>
</dbReference>
<dbReference type="Pfam" id="PF02397">
    <property type="entry name" value="Bac_transf"/>
    <property type="match status" value="1"/>
</dbReference>
<keyword evidence="5" id="KW-1185">Reference proteome</keyword>
<evidence type="ECO:0000313" key="4">
    <source>
        <dbReference type="EMBL" id="GMA38674.1"/>
    </source>
</evidence>
<accession>A0ABQ6IMM4</accession>
<evidence type="ECO:0000313" key="5">
    <source>
        <dbReference type="Proteomes" id="UP001157126"/>
    </source>
</evidence>
<feature type="domain" description="Bacterial sugar transferase" evidence="3">
    <location>
        <begin position="1"/>
        <end position="113"/>
    </location>
</feature>
<gene>
    <name evidence="4" type="ORF">GCM10025883_07190</name>
</gene>
<evidence type="ECO:0000256" key="2">
    <source>
        <dbReference type="SAM" id="MobiDB-lite"/>
    </source>
</evidence>
<evidence type="ECO:0000256" key="1">
    <source>
        <dbReference type="ARBA" id="ARBA00006464"/>
    </source>
</evidence>
<dbReference type="EMBL" id="BSUO01000001">
    <property type="protein sequence ID" value="GMA38674.1"/>
    <property type="molecule type" value="Genomic_DNA"/>
</dbReference>
<sequence>MLRRTKLDELPQLIDVLSGRMSLVGPRPEVPQYVARWDPAMRAEILSVRPGITDPASLAGLDEATELAGAADPEAYYVEVILPRKQAMYVDYVRTASLRGDLRLVLATLRALLPGLPATATTRPVSAGAGARRPGRSGRGRAGTTGRGQARRPT</sequence>
<feature type="region of interest" description="Disordered" evidence="2">
    <location>
        <begin position="120"/>
        <end position="154"/>
    </location>
</feature>
<protein>
    <recommendedName>
        <fullName evidence="3">Bacterial sugar transferase domain-containing protein</fullName>
    </recommendedName>
</protein>
<dbReference type="PANTHER" id="PTHR30576:SF20">
    <property type="entry name" value="QUINOVOSAMINEPHOSPHOTRANSFERAE-RELATED"/>
    <property type="match status" value="1"/>
</dbReference>
<dbReference type="Proteomes" id="UP001157126">
    <property type="component" value="Unassembled WGS sequence"/>
</dbReference>